<evidence type="ECO:0000313" key="8">
    <source>
        <dbReference type="EMBL" id="EAS50603.1"/>
    </source>
</evidence>
<keyword evidence="2 8" id="KW-0645">Protease</keyword>
<evidence type="ECO:0000256" key="1">
    <source>
        <dbReference type="ARBA" id="ARBA00005228"/>
    </source>
</evidence>
<accession>Q1YKC0</accession>
<dbReference type="GO" id="GO:0006508">
    <property type="term" value="P:proteolysis"/>
    <property type="evidence" value="ECO:0007669"/>
    <property type="project" value="UniProtKB-KW"/>
</dbReference>
<dbReference type="InterPro" id="IPR002470">
    <property type="entry name" value="Peptidase_S9A"/>
</dbReference>
<dbReference type="InterPro" id="IPR001375">
    <property type="entry name" value="Peptidase_S9_cat"/>
</dbReference>
<protein>
    <submittedName>
        <fullName evidence="8">Protease II oligopeptidase</fullName>
    </submittedName>
</protein>
<dbReference type="PANTHER" id="PTHR11757:SF19">
    <property type="entry name" value="PROLYL ENDOPEPTIDASE-LIKE"/>
    <property type="match status" value="1"/>
</dbReference>
<dbReference type="PRINTS" id="PR00862">
    <property type="entry name" value="PROLIGOPTASE"/>
</dbReference>
<dbReference type="RefSeq" id="WP_009208598.1">
    <property type="nucleotide sequence ID" value="NZ_BBWP01000013.1"/>
</dbReference>
<dbReference type="PANTHER" id="PTHR11757">
    <property type="entry name" value="PROTEASE FAMILY S9A OLIGOPEPTIDASE"/>
    <property type="match status" value="1"/>
</dbReference>
<dbReference type="InterPro" id="IPR029058">
    <property type="entry name" value="AB_hydrolase_fold"/>
</dbReference>
<dbReference type="EMBL" id="AAPJ01000002">
    <property type="protein sequence ID" value="EAS50603.1"/>
    <property type="molecule type" value="Genomic_DNA"/>
</dbReference>
<evidence type="ECO:0000256" key="4">
    <source>
        <dbReference type="ARBA" id="ARBA00022825"/>
    </source>
</evidence>
<evidence type="ECO:0000256" key="2">
    <source>
        <dbReference type="ARBA" id="ARBA00022670"/>
    </source>
</evidence>
<dbReference type="ESTHER" id="mobas-q1ykc0">
    <property type="family name" value="S9N_PREPL_Peptidase_S9"/>
</dbReference>
<dbReference type="Pfam" id="PF02897">
    <property type="entry name" value="Peptidase_S9_N"/>
    <property type="match status" value="1"/>
</dbReference>
<dbReference type="AlphaFoldDB" id="Q1YKC0"/>
<dbReference type="HOGENOM" id="CLU_011290_0_1_5"/>
<feature type="domain" description="Peptidase S9 prolyl oligopeptidase catalytic" evidence="6">
    <location>
        <begin position="484"/>
        <end position="701"/>
    </location>
</feature>
<name>Q1YKC0_AURMS</name>
<dbReference type="OrthoDB" id="9801421at2"/>
<dbReference type="Gene3D" id="2.130.10.120">
    <property type="entry name" value="Prolyl oligopeptidase, N-terminal domain"/>
    <property type="match status" value="1"/>
</dbReference>
<organism evidence="8 9">
    <name type="scientific">Aurantimonas manganoxydans (strain ATCC BAA-1229 / DSM 21871 / SI85-9A1)</name>
    <dbReference type="NCBI Taxonomy" id="287752"/>
    <lineage>
        <taxon>Bacteria</taxon>
        <taxon>Pseudomonadati</taxon>
        <taxon>Pseudomonadota</taxon>
        <taxon>Alphaproteobacteria</taxon>
        <taxon>Hyphomicrobiales</taxon>
        <taxon>Aurantimonadaceae</taxon>
        <taxon>Aurantimonas</taxon>
    </lineage>
</organism>
<reference evidence="8 9" key="1">
    <citation type="journal article" date="2008" name="Appl. Environ. Microbiol.">
        <title>Genomic insights into Mn(II) oxidation by the marine alphaproteobacterium Aurantimonas sp. strain SI85-9A1.</title>
        <authorList>
            <person name="Dick G.J."/>
            <person name="Podell S."/>
            <person name="Johnson H.A."/>
            <person name="Rivera-Espinoza Y."/>
            <person name="Bernier-Latmani R."/>
            <person name="McCarthy J.K."/>
            <person name="Torpey J.W."/>
            <person name="Clement B.G."/>
            <person name="Gaasterland T."/>
            <person name="Tebo B.M."/>
        </authorList>
    </citation>
    <scope>NUCLEOTIDE SEQUENCE [LARGE SCALE GENOMIC DNA]</scope>
    <source>
        <strain evidence="8 9">SI85-9A1</strain>
    </source>
</reference>
<dbReference type="MEROPS" id="S09.010"/>
<evidence type="ECO:0000313" key="9">
    <source>
        <dbReference type="Proteomes" id="UP000000321"/>
    </source>
</evidence>
<keyword evidence="9" id="KW-1185">Reference proteome</keyword>
<proteinExistence type="inferred from homology"/>
<dbReference type="Gene3D" id="3.40.50.1820">
    <property type="entry name" value="alpha/beta hydrolase"/>
    <property type="match status" value="1"/>
</dbReference>
<feature type="domain" description="Peptidase S9A N-terminal" evidence="7">
    <location>
        <begin position="13"/>
        <end position="424"/>
    </location>
</feature>
<comment type="caution">
    <text evidence="8">The sequence shown here is derived from an EMBL/GenBank/DDBJ whole genome shotgun (WGS) entry which is preliminary data.</text>
</comment>
<sequence length="707" mass="79083">MTDTKTLPHIPAPPQAERRPVTDIRHGRERSDEYAWLRAPNWQDVFKDTAVLDPQIRDHLVAENAYQEAVMAGTTELREALVKEMRGRIKEDDSSVPAPDGPWAYGISYVTGAEYPRFVRRPRDGNDDEETVLLDGQVEAADRAYFSLGGIAHSTDHRCLAWTHDDKGSEFYTLSIRDLESGKDLDYTIEDTSGGAAWSARSDGFFYTRLDSNHRPSRVFYHRLGSDPHDDRLIYEETDTGFFMDVDKTQSGDFMLIDIHDHETSECWLLPANNPAAEPRLVAERETGVEYDVDEGGGCLYIRTNADGAPDFKIVTAPTDAARRSDWTDYVPHESGRLILNHMILKRHLVWLERRDGLPRIVVKRLSDGEEHAIAFEEEAYSLGLAGSYEFDTDTIRFSYSSPTTPSQTFDYDLTTRERTLLKTQEVPSGHEPADYVTRRIMAPAKDGELVPISLLYRKDTPLDGSAPCLLYGYGSYGIAIPASFNANALSLVDRGFVYAIAHIRGGKDKGFAWYDAGRRRNKANTFTDFIACADHLVAQNYTRYERIVAHGGSAGGMLMGAVANMAPEKFGGVIAVVPFVDVLNTMLDDTLPLTPPEWPEWGNPILSGEDYEVIASYSPYDNVKKQAYPPMLVLAGLTDPRVTYWEPAKWVARLRDMKTDDNPVILRTNMDSGHGGASGRFSKLEEVAFVDAFALRLMGKDTLTTG</sequence>
<evidence type="ECO:0000256" key="3">
    <source>
        <dbReference type="ARBA" id="ARBA00022801"/>
    </source>
</evidence>
<evidence type="ECO:0000259" key="7">
    <source>
        <dbReference type="Pfam" id="PF02897"/>
    </source>
</evidence>
<dbReference type="InterPro" id="IPR051543">
    <property type="entry name" value="Serine_Peptidase_S9A"/>
</dbReference>
<dbReference type="BioCyc" id="AURANTIMONAS:SI859A1_00723-MONOMER"/>
<dbReference type="GO" id="GO:0004252">
    <property type="term" value="F:serine-type endopeptidase activity"/>
    <property type="evidence" value="ECO:0007669"/>
    <property type="project" value="InterPro"/>
</dbReference>
<comment type="similarity">
    <text evidence="1">Belongs to the peptidase S9A family.</text>
</comment>
<dbReference type="Pfam" id="PF00326">
    <property type="entry name" value="Peptidase_S9"/>
    <property type="match status" value="1"/>
</dbReference>
<keyword evidence="3" id="KW-0378">Hydrolase</keyword>
<feature type="region of interest" description="Disordered" evidence="5">
    <location>
        <begin position="1"/>
        <end position="21"/>
    </location>
</feature>
<gene>
    <name evidence="8" type="ORF">SI859A1_00723</name>
</gene>
<dbReference type="Proteomes" id="UP000000321">
    <property type="component" value="Unassembled WGS sequence"/>
</dbReference>
<keyword evidence="4" id="KW-0720">Serine protease</keyword>
<evidence type="ECO:0000256" key="5">
    <source>
        <dbReference type="SAM" id="MobiDB-lite"/>
    </source>
</evidence>
<dbReference type="SUPFAM" id="SSF53474">
    <property type="entry name" value="alpha/beta-Hydrolases"/>
    <property type="match status" value="1"/>
</dbReference>
<evidence type="ECO:0000259" key="6">
    <source>
        <dbReference type="Pfam" id="PF00326"/>
    </source>
</evidence>
<dbReference type="InterPro" id="IPR023302">
    <property type="entry name" value="Pept_S9A_N"/>
</dbReference>
<dbReference type="SUPFAM" id="SSF50993">
    <property type="entry name" value="Peptidase/esterase 'gauge' domain"/>
    <property type="match status" value="1"/>
</dbReference>